<reference evidence="1" key="1">
    <citation type="submission" date="2020-04" db="EMBL/GenBank/DDBJ databases">
        <authorList>
            <person name="Alioto T."/>
            <person name="Alioto T."/>
            <person name="Gomez Garrido J."/>
        </authorList>
    </citation>
    <scope>NUCLEOTIDE SEQUENCE</scope>
    <source>
        <strain evidence="1">A484AB</strain>
    </source>
</reference>
<dbReference type="EMBL" id="CACRXK020026097">
    <property type="protein sequence ID" value="CAB4039952.1"/>
    <property type="molecule type" value="Genomic_DNA"/>
</dbReference>
<name>A0A6S7LPL2_PARCT</name>
<protein>
    <submittedName>
        <fullName evidence="1">Uncharacterized protein</fullName>
    </submittedName>
</protein>
<sequence length="49" mass="5827">MAKVYGRKRRFSSPKLRGRKYDDVKYEERNVGHLISCEIFAIKSPLKRV</sequence>
<proteinExistence type="predicted"/>
<dbReference type="Proteomes" id="UP001152795">
    <property type="component" value="Unassembled WGS sequence"/>
</dbReference>
<gene>
    <name evidence="1" type="ORF">PACLA_8A057884</name>
</gene>
<comment type="caution">
    <text evidence="1">The sequence shown here is derived from an EMBL/GenBank/DDBJ whole genome shotgun (WGS) entry which is preliminary data.</text>
</comment>
<keyword evidence="2" id="KW-1185">Reference proteome</keyword>
<accession>A0A6S7LPL2</accession>
<dbReference type="AlphaFoldDB" id="A0A6S7LPL2"/>
<evidence type="ECO:0000313" key="2">
    <source>
        <dbReference type="Proteomes" id="UP001152795"/>
    </source>
</evidence>
<organism evidence="1 2">
    <name type="scientific">Paramuricea clavata</name>
    <name type="common">Red gorgonian</name>
    <name type="synonym">Violescent sea-whip</name>
    <dbReference type="NCBI Taxonomy" id="317549"/>
    <lineage>
        <taxon>Eukaryota</taxon>
        <taxon>Metazoa</taxon>
        <taxon>Cnidaria</taxon>
        <taxon>Anthozoa</taxon>
        <taxon>Octocorallia</taxon>
        <taxon>Malacalcyonacea</taxon>
        <taxon>Plexauridae</taxon>
        <taxon>Paramuricea</taxon>
    </lineage>
</organism>
<evidence type="ECO:0000313" key="1">
    <source>
        <dbReference type="EMBL" id="CAB4039952.1"/>
    </source>
</evidence>